<dbReference type="Proteomes" id="UP001177003">
    <property type="component" value="Chromosome 7"/>
</dbReference>
<feature type="compositionally biased region" description="Polar residues" evidence="1">
    <location>
        <begin position="192"/>
        <end position="204"/>
    </location>
</feature>
<evidence type="ECO:0000256" key="1">
    <source>
        <dbReference type="SAM" id="MobiDB-lite"/>
    </source>
</evidence>
<sequence>MEVINTDVLQSESSSDEGKMSTRRNKIRAAEKAHINDAAQVSDPFYILQRFSSSQEAKDRIYLHAIETRRELDMVKNDKNRVRVVCKGTIPNMGILETSGKGGPSQRNINGGTSQTGKKGGPSKKEKCSGSRPKKKRRRSATEDDSATGTRTVRYAKCGNVGHNGRSCKGQTVGGSQASGSDVGQNVGGSDVGQNTCVRQNSGAVNKGKSPMV</sequence>
<organism evidence="2 3">
    <name type="scientific">Lactuca saligna</name>
    <name type="common">Willowleaf lettuce</name>
    <dbReference type="NCBI Taxonomy" id="75948"/>
    <lineage>
        <taxon>Eukaryota</taxon>
        <taxon>Viridiplantae</taxon>
        <taxon>Streptophyta</taxon>
        <taxon>Embryophyta</taxon>
        <taxon>Tracheophyta</taxon>
        <taxon>Spermatophyta</taxon>
        <taxon>Magnoliopsida</taxon>
        <taxon>eudicotyledons</taxon>
        <taxon>Gunneridae</taxon>
        <taxon>Pentapetalae</taxon>
        <taxon>asterids</taxon>
        <taxon>campanulids</taxon>
        <taxon>Asterales</taxon>
        <taxon>Asteraceae</taxon>
        <taxon>Cichorioideae</taxon>
        <taxon>Cichorieae</taxon>
        <taxon>Lactucinae</taxon>
        <taxon>Lactuca</taxon>
    </lineage>
</organism>
<gene>
    <name evidence="2" type="ORF">LSALG_LOCUS34057</name>
</gene>
<keyword evidence="3" id="KW-1185">Reference proteome</keyword>
<accession>A0AA35ZMW0</accession>
<dbReference type="EMBL" id="OX465083">
    <property type="protein sequence ID" value="CAI9295099.1"/>
    <property type="molecule type" value="Genomic_DNA"/>
</dbReference>
<dbReference type="AlphaFoldDB" id="A0AA35ZMW0"/>
<feature type="compositionally biased region" description="Polar residues" evidence="1">
    <location>
        <begin position="174"/>
        <end position="184"/>
    </location>
</feature>
<evidence type="ECO:0000313" key="3">
    <source>
        <dbReference type="Proteomes" id="UP001177003"/>
    </source>
</evidence>
<evidence type="ECO:0000313" key="2">
    <source>
        <dbReference type="EMBL" id="CAI9295099.1"/>
    </source>
</evidence>
<proteinExistence type="predicted"/>
<feature type="region of interest" description="Disordered" evidence="1">
    <location>
        <begin position="1"/>
        <end position="24"/>
    </location>
</feature>
<name>A0AA35ZMW0_LACSI</name>
<reference evidence="2" key="1">
    <citation type="submission" date="2023-04" db="EMBL/GenBank/DDBJ databases">
        <authorList>
            <person name="Vijverberg K."/>
            <person name="Xiong W."/>
            <person name="Schranz E."/>
        </authorList>
    </citation>
    <scope>NUCLEOTIDE SEQUENCE</scope>
</reference>
<feature type="region of interest" description="Disordered" evidence="1">
    <location>
        <begin position="93"/>
        <end position="213"/>
    </location>
</feature>
<feature type="compositionally biased region" description="Polar residues" evidence="1">
    <location>
        <begin position="105"/>
        <end position="117"/>
    </location>
</feature>
<protein>
    <submittedName>
        <fullName evidence="2">Uncharacterized protein</fullName>
    </submittedName>
</protein>